<evidence type="ECO:0000313" key="2">
    <source>
        <dbReference type="Proteomes" id="UP000479710"/>
    </source>
</evidence>
<proteinExistence type="predicted"/>
<dbReference type="GO" id="GO:0005840">
    <property type="term" value="C:ribosome"/>
    <property type="evidence" value="ECO:0007669"/>
    <property type="project" value="InterPro"/>
</dbReference>
<keyword evidence="2" id="KW-1185">Reference proteome</keyword>
<evidence type="ECO:0000313" key="1">
    <source>
        <dbReference type="EMBL" id="KAF0929465.1"/>
    </source>
</evidence>
<accession>A0A6G1EXY5</accession>
<gene>
    <name evidence="1" type="ORF">E2562_021566</name>
</gene>
<reference evidence="1 2" key="1">
    <citation type="submission" date="2019-11" db="EMBL/GenBank/DDBJ databases">
        <title>Whole genome sequence of Oryza granulata.</title>
        <authorList>
            <person name="Li W."/>
        </authorList>
    </citation>
    <scope>NUCLEOTIDE SEQUENCE [LARGE SCALE GENOMIC DNA]</scope>
    <source>
        <strain evidence="2">cv. Menghai</strain>
        <tissue evidence="1">Leaf</tissue>
    </source>
</reference>
<organism evidence="1 2">
    <name type="scientific">Oryza meyeriana var. granulata</name>
    <dbReference type="NCBI Taxonomy" id="110450"/>
    <lineage>
        <taxon>Eukaryota</taxon>
        <taxon>Viridiplantae</taxon>
        <taxon>Streptophyta</taxon>
        <taxon>Embryophyta</taxon>
        <taxon>Tracheophyta</taxon>
        <taxon>Spermatophyta</taxon>
        <taxon>Magnoliopsida</taxon>
        <taxon>Liliopsida</taxon>
        <taxon>Poales</taxon>
        <taxon>Poaceae</taxon>
        <taxon>BOP clade</taxon>
        <taxon>Oryzoideae</taxon>
        <taxon>Oryzeae</taxon>
        <taxon>Oryzinae</taxon>
        <taxon>Oryza</taxon>
        <taxon>Oryza meyeriana</taxon>
    </lineage>
</organism>
<dbReference type="Proteomes" id="UP000479710">
    <property type="component" value="Unassembled WGS sequence"/>
</dbReference>
<dbReference type="Gene3D" id="3.40.1120.10">
    <property type="entry name" value="Ribosomal protein l15e"/>
    <property type="match status" value="1"/>
</dbReference>
<comment type="caution">
    <text evidence="1">The sequence shown here is derived from an EMBL/GenBank/DDBJ whole genome shotgun (WGS) entry which is preliminary data.</text>
</comment>
<sequence length="69" mass="8048">MVLFKGLTAASKRLQYRYVGYHVCVRHDGRKRLVPKGIVHGKPEYQGITQLNYATCYEYQPTTEQDQDK</sequence>
<protein>
    <submittedName>
        <fullName evidence="1">Uncharacterized protein</fullName>
    </submittedName>
</protein>
<dbReference type="InterPro" id="IPR024794">
    <property type="entry name" value="Rbsml_eL15_core_dom_sf"/>
</dbReference>
<name>A0A6G1EXY5_9ORYZ</name>
<dbReference type="EMBL" id="SPHZ02000002">
    <property type="protein sequence ID" value="KAF0929465.1"/>
    <property type="molecule type" value="Genomic_DNA"/>
</dbReference>
<dbReference type="GO" id="GO:0003735">
    <property type="term" value="F:structural constituent of ribosome"/>
    <property type="evidence" value="ECO:0007669"/>
    <property type="project" value="InterPro"/>
</dbReference>
<dbReference type="AlphaFoldDB" id="A0A6G1EXY5"/>